<sequence>MIKKIRSKILAALLCAGVVFTCAGCSRAALNAQIAESIGTLGQYENNEPVQTPQMKAQADLKALEDTKEAALTKVLQEAEALADVYDYEAAMEKLGEVAEEYKKDDRVVQAKIEYQQKMGEMEAYDGDIPHIYFKSLIVDTARAFDGDGNSALYNSSMTTVSEFNKMMEEMYKKGYVLIDIHETVTKVEQEDGSVTYVRSTPMVPEGKKPFVLSIDNVNYYEYMANDGFAKRLVLDENGDVKNLYVDAGGNELIGNYDIVPILDDFIKQHPDFSLRGARGIVGVTGYEGVFGYRVNDAQSSTYEADCEAVRKIADRLRKTGWQIASNTYNYSHLDELSFEEVKEDTDMWTDGVEDLVGESDILLYPYGEEVEYPSDKLDYLEKSGFVFLCGMWGDKEFLQANTGYVRQTRREFSGYALHYRAESMEDFFDPAQIIDSARPAFE</sequence>
<evidence type="ECO:0000256" key="1">
    <source>
        <dbReference type="ARBA" id="ARBA00004613"/>
    </source>
</evidence>
<evidence type="ECO:0000256" key="2">
    <source>
        <dbReference type="ARBA" id="ARBA00022729"/>
    </source>
</evidence>
<dbReference type="EMBL" id="QGGY01000003">
    <property type="protein sequence ID" value="PWJ77575.1"/>
    <property type="molecule type" value="Genomic_DNA"/>
</dbReference>
<protein>
    <recommendedName>
        <fullName evidence="4">NodB homology domain-containing protein</fullName>
    </recommendedName>
</protein>
<feature type="chain" id="PRO_5044494309" description="NodB homology domain-containing protein" evidence="3">
    <location>
        <begin position="29"/>
        <end position="443"/>
    </location>
</feature>
<dbReference type="InterPro" id="IPR002509">
    <property type="entry name" value="NODB_dom"/>
</dbReference>
<dbReference type="InterPro" id="IPR051398">
    <property type="entry name" value="Polysacch_Deacetylase"/>
</dbReference>
<name>A0AB73T7S6_9FIRM</name>
<comment type="caution">
    <text evidence="5">The sequence shown here is derived from an EMBL/GenBank/DDBJ whole genome shotgun (WGS) entry which is preliminary data.</text>
</comment>
<keyword evidence="6" id="KW-1185">Reference proteome</keyword>
<evidence type="ECO:0000259" key="4">
    <source>
        <dbReference type="Pfam" id="PF01522"/>
    </source>
</evidence>
<evidence type="ECO:0000313" key="6">
    <source>
        <dbReference type="Proteomes" id="UP000245412"/>
    </source>
</evidence>
<dbReference type="PANTHER" id="PTHR34216">
    <property type="match status" value="1"/>
</dbReference>
<dbReference type="PANTHER" id="PTHR34216:SF3">
    <property type="entry name" value="POLY-BETA-1,6-N-ACETYL-D-GLUCOSAMINE N-DEACETYLASE"/>
    <property type="match status" value="1"/>
</dbReference>
<proteinExistence type="predicted"/>
<dbReference type="GO" id="GO:0005975">
    <property type="term" value="P:carbohydrate metabolic process"/>
    <property type="evidence" value="ECO:0007669"/>
    <property type="project" value="InterPro"/>
</dbReference>
<dbReference type="InterPro" id="IPR011330">
    <property type="entry name" value="Glyco_hydro/deAcase_b/a-brl"/>
</dbReference>
<dbReference type="Pfam" id="PF01522">
    <property type="entry name" value="Polysacc_deac_1"/>
    <property type="match status" value="1"/>
</dbReference>
<dbReference type="RefSeq" id="WP_109625663.1">
    <property type="nucleotide sequence ID" value="NZ_JANKBI010000002.1"/>
</dbReference>
<feature type="signal peptide" evidence="3">
    <location>
        <begin position="1"/>
        <end position="28"/>
    </location>
</feature>
<gene>
    <name evidence="5" type="ORF">C7383_103422</name>
</gene>
<feature type="domain" description="NodB homology" evidence="4">
    <location>
        <begin position="311"/>
        <end position="386"/>
    </location>
</feature>
<keyword evidence="2 3" id="KW-0732">Signal</keyword>
<dbReference type="GO" id="GO:0005576">
    <property type="term" value="C:extracellular region"/>
    <property type="evidence" value="ECO:0007669"/>
    <property type="project" value="UniProtKB-SubCell"/>
</dbReference>
<evidence type="ECO:0000313" key="5">
    <source>
        <dbReference type="EMBL" id="PWJ77575.1"/>
    </source>
</evidence>
<dbReference type="AlphaFoldDB" id="A0AB73T7S6"/>
<evidence type="ECO:0000256" key="3">
    <source>
        <dbReference type="SAM" id="SignalP"/>
    </source>
</evidence>
<reference evidence="5 6" key="1">
    <citation type="submission" date="2018-05" db="EMBL/GenBank/DDBJ databases">
        <authorList>
            <person name="Goeker M."/>
            <person name="Huntemann M."/>
            <person name="Clum A."/>
            <person name="Pillay M."/>
            <person name="Palaniappan K."/>
            <person name="Varghese N."/>
            <person name="Mikhailova N."/>
            <person name="Stamatis D."/>
            <person name="Reddy T."/>
            <person name="Daum C."/>
            <person name="Shapiro N."/>
            <person name="Ivanova N."/>
            <person name="Kyrpides N."/>
            <person name="Woyke T."/>
        </authorList>
    </citation>
    <scope>NUCLEOTIDE SEQUENCE [LARGE SCALE GENOMIC DNA]</scope>
    <source>
        <strain evidence="5 6">DSM 26524</strain>
    </source>
</reference>
<dbReference type="Gene3D" id="3.20.20.370">
    <property type="entry name" value="Glycoside hydrolase/deacetylase"/>
    <property type="match status" value="1"/>
</dbReference>
<dbReference type="GO" id="GO:0016810">
    <property type="term" value="F:hydrolase activity, acting on carbon-nitrogen (but not peptide) bonds"/>
    <property type="evidence" value="ECO:0007669"/>
    <property type="project" value="InterPro"/>
</dbReference>
<dbReference type="SUPFAM" id="SSF88713">
    <property type="entry name" value="Glycoside hydrolase/deacetylase"/>
    <property type="match status" value="1"/>
</dbReference>
<dbReference type="Proteomes" id="UP000245412">
    <property type="component" value="Unassembled WGS sequence"/>
</dbReference>
<comment type="subcellular location">
    <subcellularLocation>
        <location evidence="1">Secreted</location>
    </subcellularLocation>
</comment>
<organism evidence="5 6">
    <name type="scientific">Murimonas intestini</name>
    <dbReference type="NCBI Taxonomy" id="1337051"/>
    <lineage>
        <taxon>Bacteria</taxon>
        <taxon>Bacillati</taxon>
        <taxon>Bacillota</taxon>
        <taxon>Clostridia</taxon>
        <taxon>Lachnospirales</taxon>
        <taxon>Lachnospiraceae</taxon>
        <taxon>Murimonas</taxon>
    </lineage>
</organism>
<accession>A0AB73T7S6</accession>